<sequence>MKITRIALAAAVMTAGAAQAAEVTPAEVQFDEYGAVEVSLSGAEGNPENGAAIMTSRGKGNCIACHAVTALNDAPFHGEVGPTLDGVGEYRTAEELRGIVANAKMTFEGSVMPAFYKTSGFIRPGNAYTGKAAKEEDLTPILSAQEIEDVVAYLLTLKES</sequence>
<dbReference type="GO" id="GO:0046872">
    <property type="term" value="F:metal ion binding"/>
    <property type="evidence" value="ECO:0007669"/>
    <property type="project" value="UniProtKB-KW"/>
</dbReference>
<name>A0A4R3JNL7_9RHOB</name>
<evidence type="ECO:0000256" key="1">
    <source>
        <dbReference type="ARBA" id="ARBA00022617"/>
    </source>
</evidence>
<dbReference type="RefSeq" id="WP_132241286.1">
    <property type="nucleotide sequence ID" value="NZ_CBDUOC010000045.1"/>
</dbReference>
<dbReference type="Proteomes" id="UP000295696">
    <property type="component" value="Unassembled WGS sequence"/>
</dbReference>
<dbReference type="PROSITE" id="PS51007">
    <property type="entry name" value="CYTC"/>
    <property type="match status" value="1"/>
</dbReference>
<evidence type="ECO:0000313" key="7">
    <source>
        <dbReference type="EMBL" id="TCS67244.1"/>
    </source>
</evidence>
<dbReference type="Pfam" id="PF00034">
    <property type="entry name" value="Cytochrom_C"/>
    <property type="match status" value="1"/>
</dbReference>
<dbReference type="EMBL" id="SLZU01000001">
    <property type="protein sequence ID" value="TCS67244.1"/>
    <property type="molecule type" value="Genomic_DNA"/>
</dbReference>
<organism evidence="7 8">
    <name type="scientific">Primorskyibacter sedentarius</name>
    <dbReference type="NCBI Taxonomy" id="745311"/>
    <lineage>
        <taxon>Bacteria</taxon>
        <taxon>Pseudomonadati</taxon>
        <taxon>Pseudomonadota</taxon>
        <taxon>Alphaproteobacteria</taxon>
        <taxon>Rhodobacterales</taxon>
        <taxon>Roseobacteraceae</taxon>
        <taxon>Primorskyibacter</taxon>
    </lineage>
</organism>
<evidence type="ECO:0000256" key="3">
    <source>
        <dbReference type="ARBA" id="ARBA00023004"/>
    </source>
</evidence>
<feature type="domain" description="Cytochrome c" evidence="6">
    <location>
        <begin position="45"/>
        <end position="158"/>
    </location>
</feature>
<dbReference type="SUPFAM" id="SSF46626">
    <property type="entry name" value="Cytochrome c"/>
    <property type="match status" value="1"/>
</dbReference>
<dbReference type="NCBIfam" id="TIGR04485">
    <property type="entry name" value="thiosulf_SoxX"/>
    <property type="match status" value="1"/>
</dbReference>
<keyword evidence="3 4" id="KW-0408">Iron</keyword>
<dbReference type="GO" id="GO:0009055">
    <property type="term" value="F:electron transfer activity"/>
    <property type="evidence" value="ECO:0007669"/>
    <property type="project" value="InterPro"/>
</dbReference>
<dbReference type="InterPro" id="IPR009056">
    <property type="entry name" value="Cyt_c-like_dom"/>
</dbReference>
<accession>A0A4R3JNL7</accession>
<evidence type="ECO:0000256" key="4">
    <source>
        <dbReference type="PROSITE-ProRule" id="PRU00433"/>
    </source>
</evidence>
<evidence type="ECO:0000256" key="5">
    <source>
        <dbReference type="SAM" id="SignalP"/>
    </source>
</evidence>
<feature type="chain" id="PRO_5020417306" evidence="5">
    <location>
        <begin position="21"/>
        <end position="160"/>
    </location>
</feature>
<keyword evidence="2 4" id="KW-0479">Metal-binding</keyword>
<dbReference type="Gene3D" id="1.10.760.10">
    <property type="entry name" value="Cytochrome c-like domain"/>
    <property type="match status" value="1"/>
</dbReference>
<dbReference type="GO" id="GO:0020037">
    <property type="term" value="F:heme binding"/>
    <property type="evidence" value="ECO:0007669"/>
    <property type="project" value="InterPro"/>
</dbReference>
<gene>
    <name evidence="7" type="ORF">EDD52_101339</name>
</gene>
<comment type="caution">
    <text evidence="7">The sequence shown here is derived from an EMBL/GenBank/DDBJ whole genome shotgun (WGS) entry which is preliminary data.</text>
</comment>
<dbReference type="OrthoDB" id="9793634at2"/>
<keyword evidence="5" id="KW-0732">Signal</keyword>
<reference evidence="7 8" key="1">
    <citation type="submission" date="2019-03" db="EMBL/GenBank/DDBJ databases">
        <title>Genomic Encyclopedia of Type Strains, Phase IV (KMG-IV): sequencing the most valuable type-strain genomes for metagenomic binning, comparative biology and taxonomic classification.</title>
        <authorList>
            <person name="Goeker M."/>
        </authorList>
    </citation>
    <scope>NUCLEOTIDE SEQUENCE [LARGE SCALE GENOMIC DNA]</scope>
    <source>
        <strain evidence="7 8">DSM 104836</strain>
    </source>
</reference>
<evidence type="ECO:0000256" key="2">
    <source>
        <dbReference type="ARBA" id="ARBA00022723"/>
    </source>
</evidence>
<proteinExistence type="predicted"/>
<evidence type="ECO:0000259" key="6">
    <source>
        <dbReference type="PROSITE" id="PS51007"/>
    </source>
</evidence>
<keyword evidence="1 4" id="KW-0349">Heme</keyword>
<feature type="signal peptide" evidence="5">
    <location>
        <begin position="1"/>
        <end position="20"/>
    </location>
</feature>
<dbReference type="InterPro" id="IPR036909">
    <property type="entry name" value="Cyt_c-like_dom_sf"/>
</dbReference>
<evidence type="ECO:0000313" key="8">
    <source>
        <dbReference type="Proteomes" id="UP000295696"/>
    </source>
</evidence>
<dbReference type="AlphaFoldDB" id="A0A4R3JNL7"/>
<protein>
    <submittedName>
        <fullName evidence="7">Sulfur-oxidizing protein SoxX</fullName>
    </submittedName>
</protein>
<dbReference type="InterPro" id="IPR030999">
    <property type="entry name" value="Thiosulf_SoxX"/>
</dbReference>
<keyword evidence="8" id="KW-1185">Reference proteome</keyword>